<keyword evidence="1" id="KW-0812">Transmembrane</keyword>
<evidence type="ECO:0000313" key="2">
    <source>
        <dbReference type="EMBL" id="XBX74869.1"/>
    </source>
</evidence>
<keyword evidence="1" id="KW-0472">Membrane</keyword>
<organism evidence="2">
    <name type="scientific">Proteinivorax tanatarense</name>
    <dbReference type="NCBI Taxonomy" id="1260629"/>
    <lineage>
        <taxon>Bacteria</taxon>
        <taxon>Bacillati</taxon>
        <taxon>Bacillota</taxon>
        <taxon>Clostridia</taxon>
        <taxon>Eubacteriales</taxon>
        <taxon>Proteinivoracaceae</taxon>
        <taxon>Proteinivorax</taxon>
    </lineage>
</organism>
<evidence type="ECO:0000256" key="1">
    <source>
        <dbReference type="SAM" id="Phobius"/>
    </source>
</evidence>
<reference evidence="2" key="2">
    <citation type="submission" date="2024-06" db="EMBL/GenBank/DDBJ databases">
        <authorList>
            <person name="Petrova K.O."/>
            <person name="Toshchakov S.V."/>
            <person name="Boltjanskaja Y.V."/>
            <person name="Kevbrin V."/>
        </authorList>
    </citation>
    <scope>NUCLEOTIDE SEQUENCE</scope>
    <source>
        <strain evidence="2">Z-910T</strain>
    </source>
</reference>
<protein>
    <submittedName>
        <fullName evidence="2">Uncharacterized protein</fullName>
    </submittedName>
</protein>
<name>A0AAU7VL87_9FIRM</name>
<keyword evidence="1" id="KW-1133">Transmembrane helix</keyword>
<sequence>MSTARILKWVTGGLEILLGIPILGALIVVGFVGLPLLVMLALHIATLVVSSKSGVAKHGSILGIVTSLVAWIPFVGMVMHIITGIILMVDAAKDDSEIVLKNKEVVAS</sequence>
<feature type="transmembrane region" description="Helical" evidence="1">
    <location>
        <begin position="61"/>
        <end position="89"/>
    </location>
</feature>
<dbReference type="AlphaFoldDB" id="A0AAU7VL87"/>
<proteinExistence type="predicted"/>
<dbReference type="EMBL" id="CP158367">
    <property type="protein sequence ID" value="XBX74869.1"/>
    <property type="molecule type" value="Genomic_DNA"/>
</dbReference>
<feature type="transmembrane region" description="Helical" evidence="1">
    <location>
        <begin position="20"/>
        <end position="49"/>
    </location>
</feature>
<gene>
    <name evidence="2" type="ORF">PRVXT_002930</name>
</gene>
<reference evidence="2" key="1">
    <citation type="journal article" date="2013" name="Extremophiles">
        <title>Proteinivorax tanatarense gen. nov., sp. nov., an anaerobic, haloalkaliphilic, proteolytic bacterium isolated from a decaying algal bloom, and proposal of Proteinivoraceae fam. nov.</title>
        <authorList>
            <person name="Kevbrin V."/>
            <person name="Boltyanskaya Y."/>
            <person name="Zhilina T."/>
            <person name="Kolganova T."/>
            <person name="Lavrentjeva E."/>
            <person name="Kuznetsov B."/>
        </authorList>
    </citation>
    <scope>NUCLEOTIDE SEQUENCE</scope>
    <source>
        <strain evidence="2">Z-910T</strain>
    </source>
</reference>
<accession>A0AAU7VL87</accession>
<dbReference type="RefSeq" id="WP_350343618.1">
    <property type="nucleotide sequence ID" value="NZ_CP158367.1"/>
</dbReference>